<accession>A9KDK9</accession>
<dbReference type="AlphaFoldDB" id="A9KDK9"/>
<sequence length="45" mass="5150">MQVYQAGKPVELGNQISIILYSESRIDEARHAIVNRAILISYYLI</sequence>
<evidence type="ECO:0000313" key="1">
    <source>
        <dbReference type="EMBL" id="ABS78275.1"/>
    </source>
</evidence>
<dbReference type="KEGG" id="cbd:CBUD_0360"/>
<dbReference type="EMBL" id="CP000733">
    <property type="protein sequence ID" value="ABS78275.1"/>
    <property type="molecule type" value="Genomic_DNA"/>
</dbReference>
<name>A9KDK9_COXBN</name>
<evidence type="ECO:0000313" key="2">
    <source>
        <dbReference type="Proteomes" id="UP000008555"/>
    </source>
</evidence>
<proteinExistence type="predicted"/>
<organism evidence="1 2">
    <name type="scientific">Coxiella burnetii (strain Dugway 5J108-111)</name>
    <dbReference type="NCBI Taxonomy" id="434922"/>
    <lineage>
        <taxon>Bacteria</taxon>
        <taxon>Pseudomonadati</taxon>
        <taxon>Pseudomonadota</taxon>
        <taxon>Gammaproteobacteria</taxon>
        <taxon>Legionellales</taxon>
        <taxon>Coxiellaceae</taxon>
        <taxon>Coxiella</taxon>
    </lineage>
</organism>
<dbReference type="Proteomes" id="UP000008555">
    <property type="component" value="Chromosome"/>
</dbReference>
<protein>
    <submittedName>
        <fullName evidence="1">Uncharacterized protein</fullName>
    </submittedName>
</protein>
<dbReference type="HOGENOM" id="CLU_3198723_0_0_6"/>
<reference evidence="1 2" key="1">
    <citation type="journal article" date="2009" name="Infect. Immun.">
        <title>Comparative genomics reveal extensive transposon-mediated genomic plasticity and diversity among potential effector proteins within the genus Coxiella.</title>
        <authorList>
            <person name="Beare P.A."/>
            <person name="Unsworth N."/>
            <person name="Andoh M."/>
            <person name="Voth D.E."/>
            <person name="Omsland A."/>
            <person name="Gilk S.D."/>
            <person name="Williams K.P."/>
            <person name="Sobral B.W."/>
            <person name="Kupko J.J.III."/>
            <person name="Porcella S.F."/>
            <person name="Samuel J.E."/>
            <person name="Heinzen R.A."/>
        </authorList>
    </citation>
    <scope>NUCLEOTIDE SEQUENCE [LARGE SCALE GENOMIC DNA]</scope>
    <source>
        <strain evidence="1 2">Dugway 5J108-111</strain>
    </source>
</reference>
<gene>
    <name evidence="1" type="ordered locus">CBUD_0360</name>
</gene>